<sequence>MFSFSSFAPNKGICSKHWLISACLVFLTVFFFLTSSGSTKLRQTVQTAKDTFSTQSDSCSVALASQVDLLKSEYSKLLNGVTHVAMIGFPFHGRRLIPKRRNKGDSAIWSGEVMILEALGIEIVHICIDMNVCDNPLIRTTLEEYGGPTKTAILFHGGGNFGDIWHNEQENRERVVVDFHDYRIRSFPQTYKFYQEANLVQAQKIYGDHPDLQLTARDTKSFMALERDFGKKHKLSLLPDAATMLHTSPLLATAPKQSDLDFLFLARTDGEGSQNHWNDQTMIEELLYVTNENGTLDAANMTIRDWIDEEPVGILEKSLNEQAQMRVDWCYDFLGQGALIIADRLHAHILSTVWGIDHITVEEGSYAKLSTYHDTWLRDCGQRVRTTTSVREAVDAAKDWYKRGKSFS</sequence>
<dbReference type="InterPro" id="IPR007345">
    <property type="entry name" value="Polysacch_pyruvyl_Trfase"/>
</dbReference>
<dbReference type="Pfam" id="PF04230">
    <property type="entry name" value="PS_pyruv_trans"/>
    <property type="match status" value="1"/>
</dbReference>
<gene>
    <name evidence="2" type="ORF">LTR69_001054</name>
</gene>
<comment type="caution">
    <text evidence="2">The sequence shown here is derived from an EMBL/GenBank/DDBJ whole genome shotgun (WGS) entry which is preliminary data.</text>
</comment>
<name>A0ABR0JSV1_9EURO</name>
<organism evidence="2 3">
    <name type="scientific">Exophiala sideris</name>
    <dbReference type="NCBI Taxonomy" id="1016849"/>
    <lineage>
        <taxon>Eukaryota</taxon>
        <taxon>Fungi</taxon>
        <taxon>Dikarya</taxon>
        <taxon>Ascomycota</taxon>
        <taxon>Pezizomycotina</taxon>
        <taxon>Eurotiomycetes</taxon>
        <taxon>Chaetothyriomycetidae</taxon>
        <taxon>Chaetothyriales</taxon>
        <taxon>Herpotrichiellaceae</taxon>
        <taxon>Exophiala</taxon>
    </lineage>
</organism>
<dbReference type="EMBL" id="JAVRRF010000001">
    <property type="protein sequence ID" value="KAK5068933.1"/>
    <property type="molecule type" value="Genomic_DNA"/>
</dbReference>
<evidence type="ECO:0000259" key="1">
    <source>
        <dbReference type="Pfam" id="PF04230"/>
    </source>
</evidence>
<evidence type="ECO:0000313" key="2">
    <source>
        <dbReference type="EMBL" id="KAK5068933.1"/>
    </source>
</evidence>
<dbReference type="Proteomes" id="UP001345691">
    <property type="component" value="Unassembled WGS sequence"/>
</dbReference>
<keyword evidence="3" id="KW-1185">Reference proteome</keyword>
<accession>A0ABR0JSV1</accession>
<proteinExistence type="predicted"/>
<reference evidence="2 3" key="1">
    <citation type="submission" date="2023-08" db="EMBL/GenBank/DDBJ databases">
        <title>Black Yeasts Isolated from many extreme environments.</title>
        <authorList>
            <person name="Coleine C."/>
            <person name="Stajich J.E."/>
            <person name="Selbmann L."/>
        </authorList>
    </citation>
    <scope>NUCLEOTIDE SEQUENCE [LARGE SCALE GENOMIC DNA]</scope>
    <source>
        <strain evidence="2 3">CCFEE 6328</strain>
    </source>
</reference>
<evidence type="ECO:0000313" key="3">
    <source>
        <dbReference type="Proteomes" id="UP001345691"/>
    </source>
</evidence>
<feature type="domain" description="Polysaccharide pyruvyl transferase" evidence="1">
    <location>
        <begin position="102"/>
        <end position="361"/>
    </location>
</feature>
<protein>
    <recommendedName>
        <fullName evidence="1">Polysaccharide pyruvyl transferase domain-containing protein</fullName>
    </recommendedName>
</protein>